<accession>A0A913Z226</accession>
<protein>
    <recommendedName>
        <fullName evidence="6">Protein kinase domain-containing protein</fullName>
    </recommendedName>
</protein>
<dbReference type="SMART" id="SM00220">
    <property type="entry name" value="S_TKc"/>
    <property type="match status" value="1"/>
</dbReference>
<dbReference type="InterPro" id="IPR011009">
    <property type="entry name" value="Kinase-like_dom_sf"/>
</dbReference>
<name>A0A913Z226_PATMI</name>
<dbReference type="EnsemblMetazoa" id="XM_038189128.1">
    <property type="protein sequence ID" value="XP_038045056.1"/>
    <property type="gene ID" value="LOC119719627"/>
</dbReference>
<dbReference type="Proteomes" id="UP000887568">
    <property type="component" value="Unplaced"/>
</dbReference>
<keyword evidence="4" id="KW-0067">ATP-binding</keyword>
<evidence type="ECO:0000259" key="6">
    <source>
        <dbReference type="PROSITE" id="PS50011"/>
    </source>
</evidence>
<dbReference type="Pfam" id="PF00069">
    <property type="entry name" value="Pkinase"/>
    <property type="match status" value="1"/>
</dbReference>
<dbReference type="PANTHER" id="PTHR48016:SF56">
    <property type="entry name" value="MAPKK KINASE"/>
    <property type="match status" value="1"/>
</dbReference>
<evidence type="ECO:0000256" key="2">
    <source>
        <dbReference type="ARBA" id="ARBA00022741"/>
    </source>
</evidence>
<evidence type="ECO:0000256" key="4">
    <source>
        <dbReference type="ARBA" id="ARBA00022840"/>
    </source>
</evidence>
<feature type="region of interest" description="Disordered" evidence="5">
    <location>
        <begin position="1"/>
        <end position="140"/>
    </location>
</feature>
<proteinExistence type="predicted"/>
<dbReference type="SUPFAM" id="SSF56112">
    <property type="entry name" value="Protein kinase-like (PK-like)"/>
    <property type="match status" value="1"/>
</dbReference>
<organism evidence="7 8">
    <name type="scientific">Patiria miniata</name>
    <name type="common">Bat star</name>
    <name type="synonym">Asterina miniata</name>
    <dbReference type="NCBI Taxonomy" id="46514"/>
    <lineage>
        <taxon>Eukaryota</taxon>
        <taxon>Metazoa</taxon>
        <taxon>Echinodermata</taxon>
        <taxon>Eleutherozoa</taxon>
        <taxon>Asterozoa</taxon>
        <taxon>Asteroidea</taxon>
        <taxon>Valvatacea</taxon>
        <taxon>Valvatida</taxon>
        <taxon>Asterinidae</taxon>
        <taxon>Patiria</taxon>
    </lineage>
</organism>
<dbReference type="GO" id="GO:0004672">
    <property type="term" value="F:protein kinase activity"/>
    <property type="evidence" value="ECO:0007669"/>
    <property type="project" value="InterPro"/>
</dbReference>
<dbReference type="PROSITE" id="PS50011">
    <property type="entry name" value="PROTEIN_KINASE_DOM"/>
    <property type="match status" value="1"/>
</dbReference>
<evidence type="ECO:0000313" key="7">
    <source>
        <dbReference type="EnsemblMetazoa" id="XP_038045056.1"/>
    </source>
</evidence>
<feature type="compositionally biased region" description="Basic and acidic residues" evidence="5">
    <location>
        <begin position="47"/>
        <end position="72"/>
    </location>
</feature>
<dbReference type="OrthoDB" id="5836549at2759"/>
<dbReference type="CDD" id="cd00180">
    <property type="entry name" value="PKc"/>
    <property type="match status" value="1"/>
</dbReference>
<evidence type="ECO:0000256" key="3">
    <source>
        <dbReference type="ARBA" id="ARBA00022777"/>
    </source>
</evidence>
<dbReference type="PANTHER" id="PTHR48016">
    <property type="entry name" value="MAP KINASE KINASE KINASE SSK2-RELATED-RELATED"/>
    <property type="match status" value="1"/>
</dbReference>
<feature type="domain" description="Protein kinase" evidence="6">
    <location>
        <begin position="225"/>
        <end position="421"/>
    </location>
</feature>
<dbReference type="Gene3D" id="1.10.510.10">
    <property type="entry name" value="Transferase(Phosphotransferase) domain 1"/>
    <property type="match status" value="1"/>
</dbReference>
<reference evidence="7" key="1">
    <citation type="submission" date="2022-11" db="UniProtKB">
        <authorList>
            <consortium name="EnsemblMetazoa"/>
        </authorList>
    </citation>
    <scope>IDENTIFICATION</scope>
</reference>
<dbReference type="GeneID" id="119719627"/>
<dbReference type="InterPro" id="IPR050538">
    <property type="entry name" value="MAP_kinase_kinase_kinase"/>
</dbReference>
<dbReference type="OMA" id="RVINHDI"/>
<feature type="compositionally biased region" description="Polar residues" evidence="5">
    <location>
        <begin position="85"/>
        <end position="96"/>
    </location>
</feature>
<keyword evidence="3" id="KW-0418">Kinase</keyword>
<evidence type="ECO:0000256" key="5">
    <source>
        <dbReference type="SAM" id="MobiDB-lite"/>
    </source>
</evidence>
<dbReference type="GO" id="GO:0005524">
    <property type="term" value="F:ATP binding"/>
    <property type="evidence" value="ECO:0007669"/>
    <property type="project" value="UniProtKB-KW"/>
</dbReference>
<dbReference type="InterPro" id="IPR000719">
    <property type="entry name" value="Prot_kinase_dom"/>
</dbReference>
<dbReference type="InterPro" id="IPR008271">
    <property type="entry name" value="Ser/Thr_kinase_AS"/>
</dbReference>
<dbReference type="RefSeq" id="XP_038045056.1">
    <property type="nucleotide sequence ID" value="XM_038189128.1"/>
</dbReference>
<keyword evidence="2" id="KW-0547">Nucleotide-binding</keyword>
<dbReference type="Gene3D" id="3.30.200.20">
    <property type="entry name" value="Phosphorylase Kinase, domain 1"/>
    <property type="match status" value="1"/>
</dbReference>
<dbReference type="AlphaFoldDB" id="A0A913Z226"/>
<feature type="compositionally biased region" description="Polar residues" evidence="5">
    <location>
        <begin position="22"/>
        <end position="40"/>
    </location>
</feature>
<dbReference type="PROSITE" id="PS00108">
    <property type="entry name" value="PROTEIN_KINASE_ST"/>
    <property type="match status" value="1"/>
</dbReference>
<keyword evidence="1" id="KW-0808">Transferase</keyword>
<feature type="compositionally biased region" description="Polar residues" evidence="5">
    <location>
        <begin position="1"/>
        <end position="15"/>
    </location>
</feature>
<keyword evidence="8" id="KW-1185">Reference proteome</keyword>
<feature type="compositionally biased region" description="Basic and acidic residues" evidence="5">
    <location>
        <begin position="115"/>
        <end position="131"/>
    </location>
</feature>
<sequence length="421" mass="46804">MSSKKPPQCQQSDGSQLKEDAFSQSTVTKTATESCSSAMHQQPFPENDFHNGKAHDDWKTMLRESREKEVKAKVHLKKDKRSYPQLGQQKESSNTEAVPKNASIRVETAADQGNGDDHEKAGQAKPNDDGKSQTSTWRNQQAVQGMCQDDGFQVHRNFDVSMPGRGALTTQGVYHGGPLDVIDLADLIEQLKNRNPAELRGYHQGVLLDADLKPSNGQYIQGKQYIFVRQLGEGAFGVADLLKDKTSCKYFVGKRVPFWNFAPSEPKLSSRLDHPFIVRFLGLLCTDNKVMLLSDYQLGSETLLEIIHQLVLGPVRALRILQRLLVVVFWLHSTHQIVHMDIKADNILILPGDRVQLIDFGLSRRLSAPNGASETAESQLYGMDVQSLGCTLVHMITGLPCCSHPVDFDEINVSLKGSKIT</sequence>
<evidence type="ECO:0000256" key="1">
    <source>
        <dbReference type="ARBA" id="ARBA00022679"/>
    </source>
</evidence>
<evidence type="ECO:0000313" key="8">
    <source>
        <dbReference type="Proteomes" id="UP000887568"/>
    </source>
</evidence>